<evidence type="ECO:0000313" key="6">
    <source>
        <dbReference type="EMBL" id="OLO03304.1"/>
    </source>
</evidence>
<evidence type="ECO:0000256" key="4">
    <source>
        <dbReference type="PROSITE-ProRule" id="PRU00510"/>
    </source>
</evidence>
<comment type="caution">
    <text evidence="6">The sequence shown here is derived from an EMBL/GenBank/DDBJ whole genome shotgun (WGS) entry which is preliminary data.</text>
</comment>
<protein>
    <recommendedName>
        <fullName evidence="5">Zinc finger DksA/TraR C4-type domain-containing protein</fullName>
    </recommendedName>
</protein>
<keyword evidence="7" id="KW-1185">Reference proteome</keyword>
<dbReference type="Pfam" id="PF01258">
    <property type="entry name" value="zf-dskA_traR"/>
    <property type="match status" value="1"/>
</dbReference>
<dbReference type="SUPFAM" id="SSF57716">
    <property type="entry name" value="Glucocorticoid receptor-like (DNA-binding domain)"/>
    <property type="match status" value="1"/>
</dbReference>
<dbReference type="InterPro" id="IPR000962">
    <property type="entry name" value="Znf_DskA_TraR"/>
</dbReference>
<proteinExistence type="predicted"/>
<organism evidence="6 7">
    <name type="scientific">Salinicola socius</name>
    <dbReference type="NCBI Taxonomy" id="404433"/>
    <lineage>
        <taxon>Bacteria</taxon>
        <taxon>Pseudomonadati</taxon>
        <taxon>Pseudomonadota</taxon>
        <taxon>Gammaproteobacteria</taxon>
        <taxon>Oceanospirillales</taxon>
        <taxon>Halomonadaceae</taxon>
        <taxon>Salinicola</taxon>
    </lineage>
</organism>
<evidence type="ECO:0000259" key="5">
    <source>
        <dbReference type="Pfam" id="PF01258"/>
    </source>
</evidence>
<dbReference type="PANTHER" id="PTHR38777:SF1">
    <property type="entry name" value="DNAK SUPPRESSOR PROTEIN"/>
    <property type="match status" value="1"/>
</dbReference>
<dbReference type="GO" id="GO:1900378">
    <property type="term" value="P:positive regulation of secondary metabolite biosynthetic process"/>
    <property type="evidence" value="ECO:0007669"/>
    <property type="project" value="TreeGrafter"/>
</dbReference>
<dbReference type="AlphaFoldDB" id="A0A1Q8SPG3"/>
<keyword evidence="3" id="KW-0862">Zinc</keyword>
<sequence length="72" mass="7841">MADIADNAGPVIEQDLARSLVRYGLPTGVATDPDCEDCGVEIPARRREAAPWATTCVDCQSIRDHKAKGMRR</sequence>
<dbReference type="Gene3D" id="1.20.120.910">
    <property type="entry name" value="DksA, coiled-coil domain"/>
    <property type="match status" value="1"/>
</dbReference>
<evidence type="ECO:0000256" key="1">
    <source>
        <dbReference type="ARBA" id="ARBA00022723"/>
    </source>
</evidence>
<name>A0A1Q8SPG3_9GAMM</name>
<dbReference type="OrthoDB" id="962301at2"/>
<keyword evidence="1" id="KW-0479">Metal-binding</keyword>
<dbReference type="GO" id="GO:0008270">
    <property type="term" value="F:zinc ion binding"/>
    <property type="evidence" value="ECO:0007669"/>
    <property type="project" value="UniProtKB-KW"/>
</dbReference>
<dbReference type="EMBL" id="MSDO01000022">
    <property type="protein sequence ID" value="OLO03304.1"/>
    <property type="molecule type" value="Genomic_DNA"/>
</dbReference>
<dbReference type="PRINTS" id="PR00618">
    <property type="entry name" value="DKSAZNFINGER"/>
</dbReference>
<accession>A0A1Q8SPG3</accession>
<feature type="domain" description="Zinc finger DksA/TraR C4-type" evidence="5">
    <location>
        <begin position="35"/>
        <end position="63"/>
    </location>
</feature>
<reference evidence="6 7" key="1">
    <citation type="submission" date="2016-12" db="EMBL/GenBank/DDBJ databases">
        <title>Draft genome sequences of strains Salinicola socius SMB35, Salinicola sp. MH3R3-1 and Chromohalobacter sp. SMB17 from the Verkhnekamsk potash mining region of Russia.</title>
        <authorList>
            <person name="Mavrodi D.V."/>
            <person name="Olsson B.E."/>
            <person name="Korsakova E.S."/>
            <person name="Pyankova A."/>
            <person name="Mavrodi O.V."/>
            <person name="Plotnikova E.G."/>
        </authorList>
    </citation>
    <scope>NUCLEOTIDE SEQUENCE [LARGE SCALE GENOMIC DNA]</scope>
    <source>
        <strain evidence="6 7">SMB35</strain>
    </source>
</reference>
<evidence type="ECO:0000313" key="7">
    <source>
        <dbReference type="Proteomes" id="UP000186878"/>
    </source>
</evidence>
<feature type="zinc finger region" description="dksA C4-type" evidence="4">
    <location>
        <begin position="35"/>
        <end position="59"/>
    </location>
</feature>
<dbReference type="STRING" id="404433.BTW07_14565"/>
<dbReference type="InterPro" id="IPR020458">
    <property type="entry name" value="Znf_DskA_TraR_CS"/>
</dbReference>
<dbReference type="InterPro" id="IPR020460">
    <property type="entry name" value="Znf_C4-type_bac"/>
</dbReference>
<gene>
    <name evidence="6" type="ORF">BTW07_14565</name>
</gene>
<dbReference type="PANTHER" id="PTHR38777">
    <property type="entry name" value="FELS-2 PROPHAGE PROTEIN"/>
    <property type="match status" value="1"/>
</dbReference>
<dbReference type="Proteomes" id="UP000186878">
    <property type="component" value="Unassembled WGS sequence"/>
</dbReference>
<dbReference type="PROSITE" id="PS51128">
    <property type="entry name" value="ZF_DKSA_2"/>
    <property type="match status" value="1"/>
</dbReference>
<dbReference type="PROSITE" id="PS01102">
    <property type="entry name" value="ZF_DKSA_1"/>
    <property type="match status" value="1"/>
</dbReference>
<dbReference type="RefSeq" id="WP_075570906.1">
    <property type="nucleotide sequence ID" value="NZ_MSDO01000022.1"/>
</dbReference>
<evidence type="ECO:0000256" key="3">
    <source>
        <dbReference type="ARBA" id="ARBA00022833"/>
    </source>
</evidence>
<keyword evidence="2" id="KW-0863">Zinc-finger</keyword>
<evidence type="ECO:0000256" key="2">
    <source>
        <dbReference type="ARBA" id="ARBA00022771"/>
    </source>
</evidence>